<dbReference type="InterPro" id="IPR003717">
    <property type="entry name" value="RecO"/>
</dbReference>
<keyword evidence="3 7" id="KW-0227">DNA damage</keyword>
<dbReference type="HAMAP" id="MF_00201">
    <property type="entry name" value="RecO"/>
    <property type="match status" value="1"/>
</dbReference>
<dbReference type="InterPro" id="IPR042242">
    <property type="entry name" value="RecO_C"/>
</dbReference>
<dbReference type="AlphaFoldDB" id="A0A0R2FUH3"/>
<dbReference type="PANTHER" id="PTHR33991">
    <property type="entry name" value="DNA REPAIR PROTEIN RECO"/>
    <property type="match status" value="1"/>
</dbReference>
<comment type="similarity">
    <text evidence="1 7">Belongs to the RecO family.</text>
</comment>
<evidence type="ECO:0000256" key="1">
    <source>
        <dbReference type="ARBA" id="ARBA00007452"/>
    </source>
</evidence>
<dbReference type="EMBL" id="JQAX01000003">
    <property type="protein sequence ID" value="KRN31678.1"/>
    <property type="molecule type" value="Genomic_DNA"/>
</dbReference>
<comment type="caution">
    <text evidence="9">The sequence shown here is derived from an EMBL/GenBank/DDBJ whole genome shotgun (WGS) entry which is preliminary data.</text>
</comment>
<dbReference type="GO" id="GO:0006302">
    <property type="term" value="P:double-strand break repair"/>
    <property type="evidence" value="ECO:0007669"/>
    <property type="project" value="TreeGrafter"/>
</dbReference>
<dbReference type="InParanoid" id="A0A0R2FUH3"/>
<comment type="function">
    <text evidence="7">Involved in DNA repair and RecF pathway recombination.</text>
</comment>
<gene>
    <name evidence="7" type="primary">recO</name>
    <name evidence="9" type="ORF">IV68_GL000932</name>
</gene>
<dbReference type="Proteomes" id="UP000051296">
    <property type="component" value="Unassembled WGS sequence"/>
</dbReference>
<protein>
    <recommendedName>
        <fullName evidence="2 7">DNA repair protein RecO</fullName>
    </recommendedName>
    <alternativeName>
        <fullName evidence="6 7">Recombination protein O</fullName>
    </alternativeName>
</protein>
<proteinExistence type="inferred from homology"/>
<dbReference type="NCBIfam" id="TIGR00613">
    <property type="entry name" value="reco"/>
    <property type="match status" value="1"/>
</dbReference>
<evidence type="ECO:0000256" key="3">
    <source>
        <dbReference type="ARBA" id="ARBA00022763"/>
    </source>
</evidence>
<reference evidence="9 10" key="1">
    <citation type="journal article" date="2015" name="Genome Announc.">
        <title>Expanding the biotechnology potential of lactobacilli through comparative genomics of 213 strains and associated genera.</title>
        <authorList>
            <person name="Sun Z."/>
            <person name="Harris H.M."/>
            <person name="McCann A."/>
            <person name="Guo C."/>
            <person name="Argimon S."/>
            <person name="Zhang W."/>
            <person name="Yang X."/>
            <person name="Jeffery I.B."/>
            <person name="Cooney J.C."/>
            <person name="Kagawa T.F."/>
            <person name="Liu W."/>
            <person name="Song Y."/>
            <person name="Salvetti E."/>
            <person name="Wrobel A."/>
            <person name="Rasinkangas P."/>
            <person name="Parkhill J."/>
            <person name="Rea M.C."/>
            <person name="O'Sullivan O."/>
            <person name="Ritari J."/>
            <person name="Douillard F.P."/>
            <person name="Paul Ross R."/>
            <person name="Yang R."/>
            <person name="Briner A.E."/>
            <person name="Felis G.E."/>
            <person name="de Vos W.M."/>
            <person name="Barrangou R."/>
            <person name="Klaenhammer T.R."/>
            <person name="Caufield P.W."/>
            <person name="Cui Y."/>
            <person name="Zhang H."/>
            <person name="O'Toole P.W."/>
        </authorList>
    </citation>
    <scope>NUCLEOTIDE SEQUENCE [LARGE SCALE GENOMIC DNA]</scope>
    <source>
        <strain evidence="9 10">DSM 20190</strain>
    </source>
</reference>
<evidence type="ECO:0000256" key="5">
    <source>
        <dbReference type="ARBA" id="ARBA00023204"/>
    </source>
</evidence>
<keyword evidence="10" id="KW-1185">Reference proteome</keyword>
<evidence type="ECO:0000256" key="4">
    <source>
        <dbReference type="ARBA" id="ARBA00023172"/>
    </source>
</evidence>
<evidence type="ECO:0000259" key="8">
    <source>
        <dbReference type="Pfam" id="PF11967"/>
    </source>
</evidence>
<dbReference type="STRING" id="1123500.GCA_000420365_01067"/>
<dbReference type="GO" id="GO:0006310">
    <property type="term" value="P:DNA recombination"/>
    <property type="evidence" value="ECO:0007669"/>
    <property type="project" value="UniProtKB-UniRule"/>
</dbReference>
<dbReference type="eggNOG" id="COG1381">
    <property type="taxonomic scope" value="Bacteria"/>
</dbReference>
<evidence type="ECO:0000256" key="6">
    <source>
        <dbReference type="ARBA" id="ARBA00033409"/>
    </source>
</evidence>
<dbReference type="SUPFAM" id="SSF57863">
    <property type="entry name" value="ArfGap/RecO-like zinc finger"/>
    <property type="match status" value="1"/>
</dbReference>
<feature type="domain" description="DNA replication/recombination mediator RecO N-terminal" evidence="8">
    <location>
        <begin position="4"/>
        <end position="75"/>
    </location>
</feature>
<dbReference type="Gene3D" id="1.20.1440.120">
    <property type="entry name" value="Recombination protein O, C-terminal domain"/>
    <property type="match status" value="1"/>
</dbReference>
<sequence>MTEVFDAVVMYQRSHKERDLLVKMLTKQYGKRMFYIRNAKGKRYPYAADLQPLTRATYEGVIHQTGLSFINDVKTSTLPIPFLQDVELNAYMTYILGLIDAAFVDNQPLPFWYDQAVVAEEKMIAGVDAQGLANFFEVKLLTDFGVQPEFGACVVCGRQAGPLDFSMAYSGALCERHWQLDEHRFHLSGKVLPVLARLAQLTDLRQLNSLSLSTETKHGMTQVLDAIYDDQVGVQLKAKRFIQQLHQWDQRLQKRPGHVDEA</sequence>
<keyword evidence="5 7" id="KW-0234">DNA repair</keyword>
<dbReference type="OrthoDB" id="9797083at2"/>
<evidence type="ECO:0000256" key="7">
    <source>
        <dbReference type="HAMAP-Rule" id="MF_00201"/>
    </source>
</evidence>
<evidence type="ECO:0000313" key="10">
    <source>
        <dbReference type="Proteomes" id="UP000051296"/>
    </source>
</evidence>
<organism evidence="9 10">
    <name type="scientific">Weissella halotolerans DSM 20190</name>
    <dbReference type="NCBI Taxonomy" id="1123500"/>
    <lineage>
        <taxon>Bacteria</taxon>
        <taxon>Bacillati</taxon>
        <taxon>Bacillota</taxon>
        <taxon>Bacilli</taxon>
        <taxon>Lactobacillales</taxon>
        <taxon>Lactobacillaceae</taxon>
        <taxon>Weissella</taxon>
    </lineage>
</organism>
<name>A0A0R2FUH3_9LACO</name>
<dbReference type="InterPro" id="IPR022572">
    <property type="entry name" value="DNA_rep/recomb_RecO_N"/>
</dbReference>
<dbReference type="Gene3D" id="2.40.50.140">
    <property type="entry name" value="Nucleic acid-binding proteins"/>
    <property type="match status" value="1"/>
</dbReference>
<dbReference type="Pfam" id="PF02565">
    <property type="entry name" value="RecO_C"/>
    <property type="match status" value="1"/>
</dbReference>
<dbReference type="GO" id="GO:0043590">
    <property type="term" value="C:bacterial nucleoid"/>
    <property type="evidence" value="ECO:0007669"/>
    <property type="project" value="TreeGrafter"/>
</dbReference>
<dbReference type="PATRIC" id="fig|1123500.6.peg.938"/>
<dbReference type="InterPro" id="IPR012340">
    <property type="entry name" value="NA-bd_OB-fold"/>
</dbReference>
<evidence type="ECO:0000313" key="9">
    <source>
        <dbReference type="EMBL" id="KRN31678.1"/>
    </source>
</evidence>
<dbReference type="SUPFAM" id="SSF50249">
    <property type="entry name" value="Nucleic acid-binding proteins"/>
    <property type="match status" value="1"/>
</dbReference>
<dbReference type="PANTHER" id="PTHR33991:SF1">
    <property type="entry name" value="DNA REPAIR PROTEIN RECO"/>
    <property type="match status" value="1"/>
</dbReference>
<dbReference type="Pfam" id="PF11967">
    <property type="entry name" value="RecO_N"/>
    <property type="match status" value="1"/>
</dbReference>
<dbReference type="InterPro" id="IPR037278">
    <property type="entry name" value="ARFGAP/RecO"/>
</dbReference>
<dbReference type="FunCoup" id="A0A0R2FUH3">
    <property type="interactions" value="111"/>
</dbReference>
<keyword evidence="4 7" id="KW-0233">DNA recombination</keyword>
<dbReference type="RefSeq" id="WP_022791815.1">
    <property type="nucleotide sequence ID" value="NZ_ATUU01000003.1"/>
</dbReference>
<evidence type="ECO:0000256" key="2">
    <source>
        <dbReference type="ARBA" id="ARBA00021310"/>
    </source>
</evidence>
<accession>A0A0R2FUH3</accession>